<sequence length="125" mass="13963">MADKSNQADARDIPLPENCNDVGLCQFSPFRFPNKPKGLGDKCWTQYWIYSHPNALEDASCLLATSRGFVHPEPGGSSGSGFFASLVPLSHSTLEFSITQEYAFEEIIKDNLCLAMTRKNRYPKQ</sequence>
<protein>
    <submittedName>
        <fullName evidence="1">Uncharacterized protein</fullName>
    </submittedName>
</protein>
<gene>
    <name evidence="1" type="ORF">DY000_02017900</name>
</gene>
<reference evidence="1 2" key="1">
    <citation type="journal article" date="2020" name="BMC Genomics">
        <title>Intraspecific diversification of the crop wild relative Brassica cretica Lam. using demographic model selection.</title>
        <authorList>
            <person name="Kioukis A."/>
            <person name="Michalopoulou V.A."/>
            <person name="Briers L."/>
            <person name="Pirintsos S."/>
            <person name="Studholme D.J."/>
            <person name="Pavlidis P."/>
            <person name="Sarris P.F."/>
        </authorList>
    </citation>
    <scope>NUCLEOTIDE SEQUENCE [LARGE SCALE GENOMIC DNA]</scope>
    <source>
        <strain evidence="2">cv. PFS-1207/04</strain>
    </source>
</reference>
<proteinExistence type="predicted"/>
<keyword evidence="2" id="KW-1185">Reference proteome</keyword>
<organism evidence="1 2">
    <name type="scientific">Brassica cretica</name>
    <name type="common">Mustard</name>
    <dbReference type="NCBI Taxonomy" id="69181"/>
    <lineage>
        <taxon>Eukaryota</taxon>
        <taxon>Viridiplantae</taxon>
        <taxon>Streptophyta</taxon>
        <taxon>Embryophyta</taxon>
        <taxon>Tracheophyta</taxon>
        <taxon>Spermatophyta</taxon>
        <taxon>Magnoliopsida</taxon>
        <taxon>eudicotyledons</taxon>
        <taxon>Gunneridae</taxon>
        <taxon>Pentapetalae</taxon>
        <taxon>rosids</taxon>
        <taxon>malvids</taxon>
        <taxon>Brassicales</taxon>
        <taxon>Brassicaceae</taxon>
        <taxon>Brassiceae</taxon>
        <taxon>Brassica</taxon>
    </lineage>
</organism>
<evidence type="ECO:0000313" key="2">
    <source>
        <dbReference type="Proteomes" id="UP000266723"/>
    </source>
</evidence>
<dbReference type="EMBL" id="QGKV02000759">
    <property type="protein sequence ID" value="KAF3560928.1"/>
    <property type="molecule type" value="Genomic_DNA"/>
</dbReference>
<comment type="caution">
    <text evidence="1">The sequence shown here is derived from an EMBL/GenBank/DDBJ whole genome shotgun (WGS) entry which is preliminary data.</text>
</comment>
<dbReference type="Proteomes" id="UP000266723">
    <property type="component" value="Unassembled WGS sequence"/>
</dbReference>
<name>A0ABQ7CNJ2_BRACR</name>
<accession>A0ABQ7CNJ2</accession>
<evidence type="ECO:0000313" key="1">
    <source>
        <dbReference type="EMBL" id="KAF3560928.1"/>
    </source>
</evidence>